<dbReference type="PANTHER" id="PTHR19303:SF74">
    <property type="entry name" value="POGO TRANSPOSABLE ELEMENT WITH KRAB DOMAIN"/>
    <property type="match status" value="1"/>
</dbReference>
<comment type="caution">
    <text evidence="3">The sequence shown here is derived from an EMBL/GenBank/DDBJ whole genome shotgun (WGS) entry which is preliminary data.</text>
</comment>
<evidence type="ECO:0000259" key="2">
    <source>
        <dbReference type="Pfam" id="PF03184"/>
    </source>
</evidence>
<dbReference type="GO" id="GO:0005634">
    <property type="term" value="C:nucleus"/>
    <property type="evidence" value="ECO:0007669"/>
    <property type="project" value="TreeGrafter"/>
</dbReference>
<sequence length="422" mass="48608">MPKAPKIDESHIAREYDIPYEILRGRVRRGRQASNAYTPKNKALDEYQEKALVRWIIRMRGSYLPVTPEMLTEWANRALVRAGSNHEVSPVTQRTKDKKRLEAEDIGYLQHWYNQLANVLKGLPSHLIYNFDECGFQPGQGRARKVIGTKGRCPDLAEFDHTENITAIECIAADGWIMEPLFIFKGEKFMESWYDHPDLPHFWTAVLPKGYINDFLAIGWLQKFHEATKDRVKKGVKRVLIFDGHESHKTVEFLQLCEDYNIIPFCFRPHTTHICQPLDGKPFLAYKQHFRKQNNLISQWDGIPARKADFLKDIVSVSNKTFNQRVIRNSFKERGIYPPNGDTVIQKLQDALPPIPDLFAPDLYTYGESTPPPNISSSSVENTPPKSAQDLEKNKKKAFEDIHYRGPYTEAPTRPTTCVLPS</sequence>
<accession>A0A9X0BL25</accession>
<name>A0A9X0BL25_9EURO</name>
<dbReference type="Pfam" id="PF03184">
    <property type="entry name" value="DDE_1"/>
    <property type="match status" value="1"/>
</dbReference>
<keyword evidence="4" id="KW-1185">Reference proteome</keyword>
<feature type="compositionally biased region" description="Polar residues" evidence="1">
    <location>
        <begin position="375"/>
        <end position="386"/>
    </location>
</feature>
<organism evidence="3 4">
    <name type="scientific">Penicillium desertorum</name>
    <dbReference type="NCBI Taxonomy" id="1303715"/>
    <lineage>
        <taxon>Eukaryota</taxon>
        <taxon>Fungi</taxon>
        <taxon>Dikarya</taxon>
        <taxon>Ascomycota</taxon>
        <taxon>Pezizomycotina</taxon>
        <taxon>Eurotiomycetes</taxon>
        <taxon>Eurotiomycetidae</taxon>
        <taxon>Eurotiales</taxon>
        <taxon>Aspergillaceae</taxon>
        <taxon>Penicillium</taxon>
    </lineage>
</organism>
<dbReference type="AlphaFoldDB" id="A0A9X0BL25"/>
<dbReference type="OrthoDB" id="4324149at2759"/>
<evidence type="ECO:0000313" key="4">
    <source>
        <dbReference type="Proteomes" id="UP001147760"/>
    </source>
</evidence>
<feature type="compositionally biased region" description="Basic and acidic residues" evidence="1">
    <location>
        <begin position="389"/>
        <end position="404"/>
    </location>
</feature>
<dbReference type="EMBL" id="JAPWDO010000005">
    <property type="protein sequence ID" value="KAJ5471260.1"/>
    <property type="molecule type" value="Genomic_DNA"/>
</dbReference>
<evidence type="ECO:0000313" key="3">
    <source>
        <dbReference type="EMBL" id="KAJ5471260.1"/>
    </source>
</evidence>
<reference evidence="3" key="1">
    <citation type="submission" date="2022-12" db="EMBL/GenBank/DDBJ databases">
        <authorList>
            <person name="Petersen C."/>
        </authorList>
    </citation>
    <scope>NUCLEOTIDE SEQUENCE</scope>
    <source>
        <strain evidence="3">IBT 17660</strain>
    </source>
</reference>
<gene>
    <name evidence="3" type="ORF">N7530_008617</name>
</gene>
<dbReference type="InterPro" id="IPR004875">
    <property type="entry name" value="DDE_SF_endonuclease_dom"/>
</dbReference>
<protein>
    <submittedName>
        <fullName evidence="3">Transcriptional regulator family: Centromere protein BDNA-binding region</fullName>
    </submittedName>
</protein>
<proteinExistence type="predicted"/>
<feature type="region of interest" description="Disordered" evidence="1">
    <location>
        <begin position="370"/>
        <end position="422"/>
    </location>
</feature>
<feature type="domain" description="DDE-1" evidence="2">
    <location>
        <begin position="166"/>
        <end position="295"/>
    </location>
</feature>
<dbReference type="PANTHER" id="PTHR19303">
    <property type="entry name" value="TRANSPOSON"/>
    <property type="match status" value="1"/>
</dbReference>
<evidence type="ECO:0000256" key="1">
    <source>
        <dbReference type="SAM" id="MobiDB-lite"/>
    </source>
</evidence>
<reference evidence="3" key="2">
    <citation type="journal article" date="2023" name="IMA Fungus">
        <title>Comparative genomic study of the Penicillium genus elucidates a diverse pangenome and 15 lateral gene transfer events.</title>
        <authorList>
            <person name="Petersen C."/>
            <person name="Sorensen T."/>
            <person name="Nielsen M.R."/>
            <person name="Sondergaard T.E."/>
            <person name="Sorensen J.L."/>
            <person name="Fitzpatrick D.A."/>
            <person name="Frisvad J.C."/>
            <person name="Nielsen K.L."/>
        </authorList>
    </citation>
    <scope>NUCLEOTIDE SEQUENCE</scope>
    <source>
        <strain evidence="3">IBT 17660</strain>
    </source>
</reference>
<dbReference type="Proteomes" id="UP001147760">
    <property type="component" value="Unassembled WGS sequence"/>
</dbReference>
<dbReference type="InterPro" id="IPR050863">
    <property type="entry name" value="CenT-Element_Derived"/>
</dbReference>
<dbReference type="GO" id="GO:0003677">
    <property type="term" value="F:DNA binding"/>
    <property type="evidence" value="ECO:0007669"/>
    <property type="project" value="TreeGrafter"/>
</dbReference>